<name>A0A1I1DGL6_9FLAO</name>
<reference evidence="2" key="1">
    <citation type="submission" date="2016-10" db="EMBL/GenBank/DDBJ databases">
        <authorList>
            <person name="Varghese N."/>
            <person name="Submissions S."/>
        </authorList>
    </citation>
    <scope>NUCLEOTIDE SEQUENCE [LARGE SCALE GENOMIC DNA]</scope>
    <source>
        <strain evidence="2">DSM 24499</strain>
    </source>
</reference>
<organism evidence="1 2">
    <name type="scientific">Zunongwangia mangrovi</name>
    <dbReference type="NCBI Taxonomy" id="1334022"/>
    <lineage>
        <taxon>Bacteria</taxon>
        <taxon>Pseudomonadati</taxon>
        <taxon>Bacteroidota</taxon>
        <taxon>Flavobacteriia</taxon>
        <taxon>Flavobacteriales</taxon>
        <taxon>Flavobacteriaceae</taxon>
        <taxon>Zunongwangia</taxon>
    </lineage>
</organism>
<dbReference type="AlphaFoldDB" id="A0A1I1DGL6"/>
<dbReference type="Proteomes" id="UP000199438">
    <property type="component" value="Unassembled WGS sequence"/>
</dbReference>
<protein>
    <submittedName>
        <fullName evidence="1">Uncharacterized protein</fullName>
    </submittedName>
</protein>
<accession>A0A1I1DGL6</accession>
<dbReference type="RefSeq" id="WP_175486953.1">
    <property type="nucleotide sequence ID" value="NZ_FOKV01000001.1"/>
</dbReference>
<evidence type="ECO:0000313" key="1">
    <source>
        <dbReference type="EMBL" id="SFB71900.1"/>
    </source>
</evidence>
<sequence length="46" mass="5337">MSAYSIEAENLKDQLEELGYFCFKAETLKEVAFFEEIQEKIKNGVC</sequence>
<dbReference type="STRING" id="1334022.SAMN04487907_101245"/>
<proteinExistence type="predicted"/>
<gene>
    <name evidence="1" type="ORF">SAMN04487907_101245</name>
</gene>
<evidence type="ECO:0000313" key="2">
    <source>
        <dbReference type="Proteomes" id="UP000199438"/>
    </source>
</evidence>
<keyword evidence="2" id="KW-1185">Reference proteome</keyword>
<dbReference type="EMBL" id="FOKV01000001">
    <property type="protein sequence ID" value="SFB71900.1"/>
    <property type="molecule type" value="Genomic_DNA"/>
</dbReference>